<name>A0ABW5DS95_9PROT</name>
<protein>
    <submittedName>
        <fullName evidence="2">M20/M25/M40 family metallo-hydrolase</fullName>
    </submittedName>
</protein>
<reference evidence="3" key="1">
    <citation type="journal article" date="2019" name="Int. J. Syst. Evol. Microbiol.">
        <title>The Global Catalogue of Microorganisms (GCM) 10K type strain sequencing project: providing services to taxonomists for standard genome sequencing and annotation.</title>
        <authorList>
            <consortium name="The Broad Institute Genomics Platform"/>
            <consortium name="The Broad Institute Genome Sequencing Center for Infectious Disease"/>
            <person name="Wu L."/>
            <person name="Ma J."/>
        </authorList>
    </citation>
    <scope>NUCLEOTIDE SEQUENCE [LARGE SCALE GENOMIC DNA]</scope>
    <source>
        <strain evidence="3">CGMCC 1.19062</strain>
    </source>
</reference>
<dbReference type="RefSeq" id="WP_379877009.1">
    <property type="nucleotide sequence ID" value="NZ_JBHUIP010000012.1"/>
</dbReference>
<dbReference type="PANTHER" id="PTHR43808:SF27">
    <property type="entry name" value="PROTEIN ROCB"/>
    <property type="match status" value="1"/>
</dbReference>
<dbReference type="PANTHER" id="PTHR43808">
    <property type="entry name" value="ACETYLORNITHINE DEACETYLASE"/>
    <property type="match status" value="1"/>
</dbReference>
<proteinExistence type="predicted"/>
<evidence type="ECO:0000256" key="1">
    <source>
        <dbReference type="ARBA" id="ARBA00022801"/>
    </source>
</evidence>
<dbReference type="Pfam" id="PF01546">
    <property type="entry name" value="Peptidase_M20"/>
    <property type="match status" value="1"/>
</dbReference>
<comment type="caution">
    <text evidence="2">The sequence shown here is derived from an EMBL/GenBank/DDBJ whole genome shotgun (WGS) entry which is preliminary data.</text>
</comment>
<sequence length="543" mass="58976">MATWDPTARTRDISYTLVEAPSITGTPGEAEFTEVVLGILRQNPYFQAHPEDIAVLDSHGDPLTKNIVALVRGSGKQTVAMAGHFDVVAIDNYRDLTHLAFKPDELKAALIADLSSRPLKPAEAKALADLQSGDFVPGRGMLDMKSGVAAGIAVLEHFAAQPDRKGNLMLCMSPDEERNSQGMRRLRNDLPALARRWGIEIEGCLNLDATSDQGDGADGRIVHHGSIGKLLPFALVVGQPTHAGYPFEGISAHILGSAILQAVEANVDLADRSDDFCAPPPICLEAKDLRQVYDVTTPEHVWIAFNWLIHSWTPEQALGAMKDKVVAATTQALTEFAAGAKRYAAIIGESPRAIPSTPEILTIADLRKRLSPEALKRLDQVAAQNAGSDNPLLRTRTQVQAMVAEAGLTAPAVVIGFGSLHYPPVRLDPAKAKDDAFLAAIDRARTTIETRHKTSIKDKAYFTGISDMSFIGNRPRGAEFVGANTPLADMVDIPPAELLEYPAVNIGPWGREYHQRHERLYAPYGFTVLPDFLYEIAVERLGR</sequence>
<dbReference type="SUPFAM" id="SSF53187">
    <property type="entry name" value="Zn-dependent exopeptidases"/>
    <property type="match status" value="1"/>
</dbReference>
<dbReference type="InterPro" id="IPR012166">
    <property type="entry name" value="Uncharacterised_RocB"/>
</dbReference>
<organism evidence="2 3">
    <name type="scientific">Lacibacterium aquatile</name>
    <dbReference type="NCBI Taxonomy" id="1168082"/>
    <lineage>
        <taxon>Bacteria</taxon>
        <taxon>Pseudomonadati</taxon>
        <taxon>Pseudomonadota</taxon>
        <taxon>Alphaproteobacteria</taxon>
        <taxon>Rhodospirillales</taxon>
        <taxon>Rhodospirillaceae</taxon>
    </lineage>
</organism>
<dbReference type="Proteomes" id="UP001597295">
    <property type="component" value="Unassembled WGS sequence"/>
</dbReference>
<dbReference type="InterPro" id="IPR050072">
    <property type="entry name" value="Peptidase_M20A"/>
</dbReference>
<dbReference type="PIRSF" id="PIRSF010386">
    <property type="entry name" value="RocB"/>
    <property type="match status" value="1"/>
</dbReference>
<keyword evidence="1" id="KW-0378">Hydrolase</keyword>
<keyword evidence="3" id="KW-1185">Reference proteome</keyword>
<accession>A0ABW5DS95</accession>
<dbReference type="InterPro" id="IPR002933">
    <property type="entry name" value="Peptidase_M20"/>
</dbReference>
<dbReference type="Gene3D" id="3.40.630.10">
    <property type="entry name" value="Zn peptidases"/>
    <property type="match status" value="1"/>
</dbReference>
<evidence type="ECO:0000313" key="3">
    <source>
        <dbReference type="Proteomes" id="UP001597295"/>
    </source>
</evidence>
<dbReference type="EMBL" id="JBHUIP010000012">
    <property type="protein sequence ID" value="MFD2263967.1"/>
    <property type="molecule type" value="Genomic_DNA"/>
</dbReference>
<evidence type="ECO:0000313" key="2">
    <source>
        <dbReference type="EMBL" id="MFD2263967.1"/>
    </source>
</evidence>
<gene>
    <name evidence="2" type="ORF">ACFSM5_13780</name>
</gene>